<accession>A0A5J4F869</accession>
<reference evidence="2 3" key="1">
    <citation type="journal article" date="2019" name="FEMS Microbiol. Lett.">
        <title>A novel salt-tolerant genotype illuminates the sucrose gene evolution in freshwater bloom-forming cyanobacterium Microcystis aeruginosa.</title>
        <authorList>
            <person name="Tanabe Y."/>
            <person name="Yamaguchi H."/>
            <person name="Sano T."/>
            <person name="Kawachi M."/>
        </authorList>
    </citation>
    <scope>NUCLEOTIDE SEQUENCE [LARGE SCALE GENOMIC DNA]</scope>
    <source>
        <strain evidence="2 3">NIES-4325</strain>
    </source>
</reference>
<keyword evidence="1" id="KW-0812">Transmembrane</keyword>
<protein>
    <submittedName>
        <fullName evidence="2">Uncharacterized protein</fullName>
    </submittedName>
</protein>
<evidence type="ECO:0000313" key="2">
    <source>
        <dbReference type="EMBL" id="GEA26824.1"/>
    </source>
</evidence>
<dbReference type="EMBL" id="BJKP01000009">
    <property type="protein sequence ID" value="GEA26824.1"/>
    <property type="molecule type" value="Genomic_DNA"/>
</dbReference>
<keyword evidence="1" id="KW-1133">Transmembrane helix</keyword>
<sequence length="51" mass="6113">MYYGWGEHLLEWRQLSRHKLGEAHGYNVKVSILIILSTVIPLYPLWYYPHA</sequence>
<dbReference type="Proteomes" id="UP000376575">
    <property type="component" value="Unassembled WGS sequence"/>
</dbReference>
<evidence type="ECO:0000313" key="3">
    <source>
        <dbReference type="Proteomes" id="UP000376575"/>
    </source>
</evidence>
<comment type="caution">
    <text evidence="2">The sequence shown here is derived from an EMBL/GenBank/DDBJ whole genome shotgun (WGS) entry which is preliminary data.</text>
</comment>
<feature type="transmembrane region" description="Helical" evidence="1">
    <location>
        <begin position="26"/>
        <end position="46"/>
    </location>
</feature>
<proteinExistence type="predicted"/>
<gene>
    <name evidence="2" type="ORF">MiAbW_01384</name>
</gene>
<keyword evidence="1" id="KW-0472">Membrane</keyword>
<evidence type="ECO:0000256" key="1">
    <source>
        <dbReference type="SAM" id="Phobius"/>
    </source>
</evidence>
<organism evidence="2 3">
    <name type="scientific">Microcystis aeruginosa NIES-4325</name>
    <dbReference type="NCBI Taxonomy" id="2569534"/>
    <lineage>
        <taxon>Bacteria</taxon>
        <taxon>Bacillati</taxon>
        <taxon>Cyanobacteriota</taxon>
        <taxon>Cyanophyceae</taxon>
        <taxon>Oscillatoriophycideae</taxon>
        <taxon>Chroococcales</taxon>
        <taxon>Microcystaceae</taxon>
        <taxon>Microcystis</taxon>
    </lineage>
</organism>
<name>A0A5J4F869_MICAE</name>
<dbReference type="AlphaFoldDB" id="A0A5J4F869"/>
<dbReference type="RefSeq" id="WP_238707210.1">
    <property type="nucleotide sequence ID" value="NZ_BJKP01000009.1"/>
</dbReference>